<protein>
    <submittedName>
        <fullName evidence="6">26S proteasome regulatory subunit 8-like</fullName>
    </submittedName>
</protein>
<dbReference type="GO" id="GO:0016887">
    <property type="term" value="F:ATP hydrolysis activity"/>
    <property type="evidence" value="ECO:0007669"/>
    <property type="project" value="InterPro"/>
</dbReference>
<dbReference type="Proteomes" id="UP000241890">
    <property type="component" value="Unassembled WGS sequence"/>
</dbReference>
<sequence length="488" mass="53882">MARASSPRELHAQALKALARAVQADEARDVRRAKAAYEETCELLLAGVKLGARGFKVEEQRRILLGCLDRLEKISSQDGAEAGDDEDGEDARPGGFRGVAGLAQVKRALREAVILPSLHPKLFTGARKPWKGILLFGPPGTGKSHIAAELSKESGATFYSFAPSDIMSKHQGDSERAIRKIFEEARRNKPAVIFLDEIDSIGRSRDNAEGSSESGRRVLTELLRQMDGVGEDTSQITVIAATNNPFELDSALRRRFERRVYVPMPGPKARARILRIALGSDATVVALRAQEIREFAARLSGFSGADVASLANEALMVPVRNCMNARYFRYVPKENVAAPGLWRRAVNWAFGVAPEGHFLVPCSPHDPGATAMNIMDDDFPAHLLRVPAITRAELEQALQQVKPSVDKATLEQYAEFAAQFGSDSREFAFEDDDMDIEEEDWEREEEEAEREKDLEARNRQREQAQAKRGTEAARATEAPTPARVAMFS</sequence>
<dbReference type="PANTHER" id="PTHR23074">
    <property type="entry name" value="AAA DOMAIN-CONTAINING"/>
    <property type="match status" value="1"/>
</dbReference>
<dbReference type="Pfam" id="PF17862">
    <property type="entry name" value="AAA_lid_3"/>
    <property type="match status" value="1"/>
</dbReference>
<feature type="domain" description="AAA+ ATPase" evidence="5">
    <location>
        <begin position="129"/>
        <end position="266"/>
    </location>
</feature>
<dbReference type="InterPro" id="IPR003960">
    <property type="entry name" value="ATPase_AAA_CS"/>
</dbReference>
<evidence type="ECO:0000256" key="4">
    <source>
        <dbReference type="SAM" id="MobiDB-lite"/>
    </source>
</evidence>
<feature type="compositionally biased region" description="Basic and acidic residues" evidence="4">
    <location>
        <begin position="449"/>
        <end position="471"/>
    </location>
</feature>
<dbReference type="InterPro" id="IPR003593">
    <property type="entry name" value="AAA+_ATPase"/>
</dbReference>
<dbReference type="Pfam" id="PF00004">
    <property type="entry name" value="AAA"/>
    <property type="match status" value="1"/>
</dbReference>
<feature type="compositionally biased region" description="Low complexity" evidence="4">
    <location>
        <begin position="472"/>
        <end position="488"/>
    </location>
</feature>
<keyword evidence="7" id="KW-1185">Reference proteome</keyword>
<dbReference type="Gene3D" id="1.20.58.80">
    <property type="entry name" value="Phosphotransferase system, lactose/cellobiose-type IIA subunit"/>
    <property type="match status" value="1"/>
</dbReference>
<evidence type="ECO:0000259" key="5">
    <source>
        <dbReference type="SMART" id="SM00382"/>
    </source>
</evidence>
<dbReference type="AlphaFoldDB" id="A0A2R5GK07"/>
<accession>A0A2R5GK07</accession>
<reference evidence="6 7" key="1">
    <citation type="submission" date="2017-12" db="EMBL/GenBank/DDBJ databases">
        <title>Sequencing, de novo assembly and annotation of complete genome of a new Thraustochytrid species, strain FCC1311.</title>
        <authorList>
            <person name="Sedici K."/>
            <person name="Godart F."/>
            <person name="Aiese Cigliano R."/>
            <person name="Sanseverino W."/>
            <person name="Barakat M."/>
            <person name="Ortet P."/>
            <person name="Marechal E."/>
            <person name="Cagnac O."/>
            <person name="Amato A."/>
        </authorList>
    </citation>
    <scope>NUCLEOTIDE SEQUENCE [LARGE SCALE GENOMIC DNA]</scope>
</reference>
<keyword evidence="2 3" id="KW-0067">ATP-binding</keyword>
<dbReference type="GO" id="GO:0005524">
    <property type="term" value="F:ATP binding"/>
    <property type="evidence" value="ECO:0007669"/>
    <property type="project" value="UniProtKB-KW"/>
</dbReference>
<comment type="caution">
    <text evidence="6">The sequence shown here is derived from an EMBL/GenBank/DDBJ whole genome shotgun (WGS) entry which is preliminary data.</text>
</comment>
<comment type="similarity">
    <text evidence="3">Belongs to the AAA ATPase family.</text>
</comment>
<dbReference type="GO" id="GO:0016197">
    <property type="term" value="P:endosomal transport"/>
    <property type="evidence" value="ECO:0007669"/>
    <property type="project" value="TreeGrafter"/>
</dbReference>
<evidence type="ECO:0000256" key="2">
    <source>
        <dbReference type="ARBA" id="ARBA00022840"/>
    </source>
</evidence>
<dbReference type="EMBL" id="BEYU01000070">
    <property type="protein sequence ID" value="GBG30058.1"/>
    <property type="molecule type" value="Genomic_DNA"/>
</dbReference>
<dbReference type="OrthoDB" id="29072at2759"/>
<dbReference type="SUPFAM" id="SSF116846">
    <property type="entry name" value="MIT domain"/>
    <property type="match status" value="1"/>
</dbReference>
<dbReference type="FunFam" id="3.40.50.300:FF:002588">
    <property type="entry name" value="ATPase, AAA family"/>
    <property type="match status" value="1"/>
</dbReference>
<feature type="region of interest" description="Disordered" evidence="4">
    <location>
        <begin position="434"/>
        <end position="488"/>
    </location>
</feature>
<name>A0A2R5GK07_9STRA</name>
<dbReference type="InterPro" id="IPR015415">
    <property type="entry name" value="Spast_Vps4_C"/>
</dbReference>
<evidence type="ECO:0000313" key="6">
    <source>
        <dbReference type="EMBL" id="GBG30058.1"/>
    </source>
</evidence>
<dbReference type="Gene3D" id="1.10.8.60">
    <property type="match status" value="1"/>
</dbReference>
<dbReference type="Pfam" id="PF09336">
    <property type="entry name" value="Vps4_C"/>
    <property type="match status" value="1"/>
</dbReference>
<proteinExistence type="inferred from homology"/>
<gene>
    <name evidence="6" type="ORF">FCC1311_062782</name>
</gene>
<keyword evidence="1 3" id="KW-0547">Nucleotide-binding</keyword>
<organism evidence="6 7">
    <name type="scientific">Hondaea fermentalgiana</name>
    <dbReference type="NCBI Taxonomy" id="2315210"/>
    <lineage>
        <taxon>Eukaryota</taxon>
        <taxon>Sar</taxon>
        <taxon>Stramenopiles</taxon>
        <taxon>Bigyra</taxon>
        <taxon>Labyrinthulomycetes</taxon>
        <taxon>Thraustochytrida</taxon>
        <taxon>Thraustochytriidae</taxon>
        <taxon>Hondaea</taxon>
    </lineage>
</organism>
<dbReference type="PANTHER" id="PTHR23074:SF83">
    <property type="entry name" value="VACUOLAR PROTEIN SORTING-ASSOCIATED PROTEIN 4A"/>
    <property type="match status" value="1"/>
</dbReference>
<keyword evidence="6" id="KW-0647">Proteasome</keyword>
<dbReference type="InterPro" id="IPR041569">
    <property type="entry name" value="AAA_lid_3"/>
</dbReference>
<dbReference type="GO" id="GO:0007033">
    <property type="term" value="P:vacuole organization"/>
    <property type="evidence" value="ECO:0007669"/>
    <property type="project" value="TreeGrafter"/>
</dbReference>
<dbReference type="InterPro" id="IPR050304">
    <property type="entry name" value="MT-severing_AAA_ATPase"/>
</dbReference>
<feature type="compositionally biased region" description="Acidic residues" evidence="4">
    <location>
        <begin position="434"/>
        <end position="448"/>
    </location>
</feature>
<dbReference type="InterPro" id="IPR027417">
    <property type="entry name" value="P-loop_NTPase"/>
</dbReference>
<dbReference type="InterPro" id="IPR003959">
    <property type="entry name" value="ATPase_AAA_core"/>
</dbReference>
<evidence type="ECO:0000313" key="7">
    <source>
        <dbReference type="Proteomes" id="UP000241890"/>
    </source>
</evidence>
<dbReference type="SUPFAM" id="SSF52540">
    <property type="entry name" value="P-loop containing nucleoside triphosphate hydrolases"/>
    <property type="match status" value="1"/>
</dbReference>
<dbReference type="InterPro" id="IPR036181">
    <property type="entry name" value="MIT_dom_sf"/>
</dbReference>
<evidence type="ECO:0000256" key="1">
    <source>
        <dbReference type="ARBA" id="ARBA00022741"/>
    </source>
</evidence>
<dbReference type="InParanoid" id="A0A2R5GK07"/>
<dbReference type="PROSITE" id="PS00674">
    <property type="entry name" value="AAA"/>
    <property type="match status" value="1"/>
</dbReference>
<dbReference type="Gene3D" id="3.40.50.300">
    <property type="entry name" value="P-loop containing nucleotide triphosphate hydrolases"/>
    <property type="match status" value="1"/>
</dbReference>
<dbReference type="GO" id="GO:0000502">
    <property type="term" value="C:proteasome complex"/>
    <property type="evidence" value="ECO:0007669"/>
    <property type="project" value="UniProtKB-KW"/>
</dbReference>
<dbReference type="SMART" id="SM00382">
    <property type="entry name" value="AAA"/>
    <property type="match status" value="1"/>
</dbReference>
<evidence type="ECO:0000256" key="3">
    <source>
        <dbReference type="RuleBase" id="RU003651"/>
    </source>
</evidence>